<dbReference type="InterPro" id="IPR001046">
    <property type="entry name" value="NRAMP_fam"/>
</dbReference>
<dbReference type="NCBIfam" id="NF037982">
    <property type="entry name" value="Nramp_1"/>
    <property type="match status" value="1"/>
</dbReference>
<dbReference type="PRINTS" id="PR00447">
    <property type="entry name" value="NATRESASSCMP"/>
</dbReference>
<evidence type="ECO:0000313" key="8">
    <source>
        <dbReference type="Proteomes" id="UP000263232"/>
    </source>
</evidence>
<dbReference type="PANTHER" id="PTHR11706:SF33">
    <property type="entry name" value="NATURAL RESISTANCE-ASSOCIATED MACROPHAGE PROTEIN 2"/>
    <property type="match status" value="1"/>
</dbReference>
<feature type="transmembrane region" description="Helical" evidence="6">
    <location>
        <begin position="233"/>
        <end position="255"/>
    </location>
</feature>
<evidence type="ECO:0000256" key="4">
    <source>
        <dbReference type="ARBA" id="ARBA00022989"/>
    </source>
</evidence>
<feature type="transmembrane region" description="Helical" evidence="6">
    <location>
        <begin position="382"/>
        <end position="403"/>
    </location>
</feature>
<accession>A0A347WKN6</accession>
<dbReference type="GO" id="GO:0005384">
    <property type="term" value="F:manganese ion transmembrane transporter activity"/>
    <property type="evidence" value="ECO:0007669"/>
    <property type="project" value="TreeGrafter"/>
</dbReference>
<dbReference type="RefSeq" id="WP_118990546.1">
    <property type="nucleotide sequence ID" value="NZ_CP023434.1"/>
</dbReference>
<feature type="transmembrane region" description="Helical" evidence="6">
    <location>
        <begin position="42"/>
        <end position="60"/>
    </location>
</feature>
<keyword evidence="4 6" id="KW-1133">Transmembrane helix</keyword>
<feature type="transmembrane region" description="Helical" evidence="6">
    <location>
        <begin position="192"/>
        <end position="212"/>
    </location>
</feature>
<evidence type="ECO:0000313" key="7">
    <source>
        <dbReference type="EMBL" id="AXY25643.1"/>
    </source>
</evidence>
<organism evidence="7 8">
    <name type="scientific">Suicoccus acidiformans</name>
    <dbReference type="NCBI Taxonomy" id="2036206"/>
    <lineage>
        <taxon>Bacteria</taxon>
        <taxon>Bacillati</taxon>
        <taxon>Bacillota</taxon>
        <taxon>Bacilli</taxon>
        <taxon>Lactobacillales</taxon>
        <taxon>Aerococcaceae</taxon>
        <taxon>Suicoccus</taxon>
    </lineage>
</organism>
<dbReference type="PANTHER" id="PTHR11706">
    <property type="entry name" value="SOLUTE CARRIER PROTEIN FAMILY 11 MEMBER"/>
    <property type="match status" value="1"/>
</dbReference>
<evidence type="ECO:0000256" key="6">
    <source>
        <dbReference type="SAM" id="Phobius"/>
    </source>
</evidence>
<dbReference type="GO" id="GO:0015086">
    <property type="term" value="F:cadmium ion transmembrane transporter activity"/>
    <property type="evidence" value="ECO:0007669"/>
    <property type="project" value="TreeGrafter"/>
</dbReference>
<dbReference type="Proteomes" id="UP000263232">
    <property type="component" value="Chromosome"/>
</dbReference>
<feature type="transmembrane region" description="Helical" evidence="6">
    <location>
        <begin position="275"/>
        <end position="297"/>
    </location>
</feature>
<evidence type="ECO:0000256" key="1">
    <source>
        <dbReference type="ARBA" id="ARBA00004141"/>
    </source>
</evidence>
<keyword evidence="8" id="KW-1185">Reference proteome</keyword>
<feature type="transmembrane region" description="Helical" evidence="6">
    <location>
        <begin position="318"/>
        <end position="335"/>
    </location>
</feature>
<feature type="transmembrane region" description="Helical" evidence="6">
    <location>
        <begin position="91"/>
        <end position="109"/>
    </location>
</feature>
<feature type="transmembrane region" description="Helical" evidence="6">
    <location>
        <begin position="129"/>
        <end position="146"/>
    </location>
</feature>
<dbReference type="GO" id="GO:0005886">
    <property type="term" value="C:plasma membrane"/>
    <property type="evidence" value="ECO:0007669"/>
    <property type="project" value="TreeGrafter"/>
</dbReference>
<evidence type="ECO:0000256" key="3">
    <source>
        <dbReference type="ARBA" id="ARBA00022692"/>
    </source>
</evidence>
<name>A0A347WKN6_9LACT</name>
<evidence type="ECO:0000256" key="2">
    <source>
        <dbReference type="ARBA" id="ARBA00022448"/>
    </source>
</evidence>
<dbReference type="KEGG" id="abae:CL176_06330"/>
<reference evidence="7 8" key="1">
    <citation type="submission" date="2017-09" db="EMBL/GenBank/DDBJ databases">
        <title>Complete genome sequence of Oxytococcus suis strain ZY16052.</title>
        <authorList>
            <person name="Li F."/>
        </authorList>
    </citation>
    <scope>NUCLEOTIDE SEQUENCE [LARGE SCALE GENOMIC DNA]</scope>
    <source>
        <strain evidence="7 8">ZY16052</strain>
    </source>
</reference>
<dbReference type="Pfam" id="PF01566">
    <property type="entry name" value="Nramp"/>
    <property type="match status" value="1"/>
</dbReference>
<dbReference type="OrthoDB" id="9787548at2"/>
<feature type="transmembrane region" description="Helical" evidence="6">
    <location>
        <begin position="341"/>
        <end position="362"/>
    </location>
</feature>
<keyword evidence="2" id="KW-0813">Transport</keyword>
<protein>
    <submittedName>
        <fullName evidence="7">Manganese transporter</fullName>
    </submittedName>
</protein>
<dbReference type="AlphaFoldDB" id="A0A347WKN6"/>
<gene>
    <name evidence="7" type="ORF">CL176_06330</name>
</gene>
<keyword evidence="3 6" id="KW-0812">Transmembrane</keyword>
<comment type="subcellular location">
    <subcellularLocation>
        <location evidence="1">Membrane</location>
        <topology evidence="1">Multi-pass membrane protein</topology>
    </subcellularLocation>
</comment>
<dbReference type="EMBL" id="CP023434">
    <property type="protein sequence ID" value="AXY25643.1"/>
    <property type="molecule type" value="Genomic_DNA"/>
</dbReference>
<dbReference type="GO" id="GO:0034755">
    <property type="term" value="P:iron ion transmembrane transport"/>
    <property type="evidence" value="ECO:0007669"/>
    <property type="project" value="TreeGrafter"/>
</dbReference>
<feature type="transmembrane region" description="Helical" evidence="6">
    <location>
        <begin position="153"/>
        <end position="172"/>
    </location>
</feature>
<keyword evidence="5 6" id="KW-0472">Membrane</keyword>
<evidence type="ECO:0000256" key="5">
    <source>
        <dbReference type="ARBA" id="ARBA00023136"/>
    </source>
</evidence>
<sequence length="406" mass="43016">MANKKNYTLWDKLKAVGPGAVVTASFIGPGTVSMASRAGADYGYALLWTVIFAIIMTIVLQEMAARLGIVTQSGLGNAILRSITNPSLRKFSAYLVGGSILLGSLSYIAGDLSGTSLGVAQLVNLPMQTIGLIVGILVLIMVSIGSMKVIENFLTLLVAIMAVVFITTMFVARPDLGEIGRGLIPQVPAKANLMIISLIGTTVVPYNFFLHAGNAHENFTIDELELSSFDTRFSITIGGLITAAILITAGTLMRGVQIETAADLSIQLEPLLGEWAGIFMAIGLLAAGFSSAIASPLGASYTLAGLFGWEANNSDKRFRWTNIIVVVFGIFINLLGIRPMAIIQVAQALNGIILPVVSVYLVYVTSQARIMGEHKNSRLQMILGIIVSIVTIILGGDAIRSVITSL</sequence>
<proteinExistence type="predicted"/>